<comment type="caution">
    <text evidence="1">The sequence shown here is derived from an EMBL/GenBank/DDBJ whole genome shotgun (WGS) entry which is preliminary data.</text>
</comment>
<proteinExistence type="predicted"/>
<reference evidence="1 2" key="1">
    <citation type="submission" date="2020-10" db="EMBL/GenBank/DDBJ databases">
        <title>Plant Genome Project.</title>
        <authorList>
            <person name="Zhang R.-G."/>
        </authorList>
    </citation>
    <scope>NUCLEOTIDE SEQUENCE [LARGE SCALE GENOMIC DNA]</scope>
    <source>
        <strain evidence="1">FAFU-HL-1</strain>
        <tissue evidence="1">Leaf</tissue>
    </source>
</reference>
<protein>
    <submittedName>
        <fullName evidence="1">Uncharacterized protein</fullName>
    </submittedName>
</protein>
<name>A0A835J999_9ROSI</name>
<gene>
    <name evidence="1" type="ORF">SADUNF_Sadunf16G0284600</name>
</gene>
<dbReference type="AlphaFoldDB" id="A0A835J999"/>
<dbReference type="EMBL" id="JADGMS010000016">
    <property type="protein sequence ID" value="KAF9666977.1"/>
    <property type="molecule type" value="Genomic_DNA"/>
</dbReference>
<keyword evidence="2" id="KW-1185">Reference proteome</keyword>
<sequence length="186" mass="20971">MARTPATVEGQIAPAVLASILKEKVAESTLLGLQRENTMVWVCNIEQQPKPYLMKSGTLARLARRDKLKQKVENVSLVLDSEEESLFGLWKLGFPEALYSELMKISQVVLVNALTDRVEIAWADYSGTVLESDGSCEGLRPANMNRVMMRASISISKKAIEQRFCRLEDMTFIYQTLEAWPAHHLK</sequence>
<organism evidence="1 2">
    <name type="scientific">Salix dunnii</name>
    <dbReference type="NCBI Taxonomy" id="1413687"/>
    <lineage>
        <taxon>Eukaryota</taxon>
        <taxon>Viridiplantae</taxon>
        <taxon>Streptophyta</taxon>
        <taxon>Embryophyta</taxon>
        <taxon>Tracheophyta</taxon>
        <taxon>Spermatophyta</taxon>
        <taxon>Magnoliopsida</taxon>
        <taxon>eudicotyledons</taxon>
        <taxon>Gunneridae</taxon>
        <taxon>Pentapetalae</taxon>
        <taxon>rosids</taxon>
        <taxon>fabids</taxon>
        <taxon>Malpighiales</taxon>
        <taxon>Salicaceae</taxon>
        <taxon>Saliceae</taxon>
        <taxon>Salix</taxon>
    </lineage>
</organism>
<dbReference type="OrthoDB" id="860401at2759"/>
<dbReference type="Proteomes" id="UP000657918">
    <property type="component" value="Chromosome 16"/>
</dbReference>
<evidence type="ECO:0000313" key="2">
    <source>
        <dbReference type="Proteomes" id="UP000657918"/>
    </source>
</evidence>
<accession>A0A835J999</accession>
<evidence type="ECO:0000313" key="1">
    <source>
        <dbReference type="EMBL" id="KAF9666977.1"/>
    </source>
</evidence>